<comment type="caution">
    <text evidence="2">The sequence shown here is derived from an EMBL/GenBank/DDBJ whole genome shotgun (WGS) entry which is preliminary data.</text>
</comment>
<keyword evidence="3" id="KW-1185">Reference proteome</keyword>
<reference evidence="2 3" key="1">
    <citation type="submission" date="2018-06" db="EMBL/GenBank/DDBJ databases">
        <title>Genomic Encyclopedia of Type Strains, Phase IV (KMG-IV): sequencing the most valuable type-strain genomes for metagenomic binning, comparative biology and taxonomic classification.</title>
        <authorList>
            <person name="Goeker M."/>
        </authorList>
    </citation>
    <scope>NUCLEOTIDE SEQUENCE [LARGE SCALE GENOMIC DNA]</scope>
    <source>
        <strain evidence="2 3">DSM 24032</strain>
    </source>
</reference>
<organism evidence="2 3">
    <name type="scientific">Arenicella xantha</name>
    <dbReference type="NCBI Taxonomy" id="644221"/>
    <lineage>
        <taxon>Bacteria</taxon>
        <taxon>Pseudomonadati</taxon>
        <taxon>Pseudomonadota</taxon>
        <taxon>Gammaproteobacteria</taxon>
        <taxon>Arenicellales</taxon>
        <taxon>Arenicellaceae</taxon>
        <taxon>Arenicella</taxon>
    </lineage>
</organism>
<protein>
    <recommendedName>
        <fullName evidence="4">DUF3325 domain-containing protein</fullName>
    </recommendedName>
</protein>
<dbReference type="Proteomes" id="UP000253083">
    <property type="component" value="Unassembled WGS sequence"/>
</dbReference>
<feature type="transmembrane region" description="Helical" evidence="1">
    <location>
        <begin position="47"/>
        <end position="67"/>
    </location>
</feature>
<evidence type="ECO:0000256" key="1">
    <source>
        <dbReference type="SAM" id="Phobius"/>
    </source>
</evidence>
<dbReference type="OrthoDB" id="5005871at2"/>
<proteinExistence type="predicted"/>
<evidence type="ECO:0008006" key="4">
    <source>
        <dbReference type="Google" id="ProtNLM"/>
    </source>
</evidence>
<dbReference type="AlphaFoldDB" id="A0A395JMQ2"/>
<keyword evidence="1" id="KW-0812">Transmembrane</keyword>
<dbReference type="InParanoid" id="A0A395JMQ2"/>
<evidence type="ECO:0000313" key="3">
    <source>
        <dbReference type="Proteomes" id="UP000253083"/>
    </source>
</evidence>
<feature type="transmembrane region" description="Helical" evidence="1">
    <location>
        <begin position="74"/>
        <end position="94"/>
    </location>
</feature>
<keyword evidence="1" id="KW-0472">Membrane</keyword>
<feature type="transmembrane region" description="Helical" evidence="1">
    <location>
        <begin position="100"/>
        <end position="118"/>
    </location>
</feature>
<dbReference type="EMBL" id="QNRT01000001">
    <property type="protein sequence ID" value="RBP52747.1"/>
    <property type="molecule type" value="Genomic_DNA"/>
</dbReference>
<name>A0A395JMQ2_9GAMM</name>
<evidence type="ECO:0000313" key="2">
    <source>
        <dbReference type="EMBL" id="RBP52747.1"/>
    </source>
</evidence>
<keyword evidence="1" id="KW-1133">Transmembrane helix</keyword>
<accession>A0A395JMQ2</accession>
<sequence length="119" mass="13318">MLLIASAILILCGVTHSYLGERYILMRLFRSHSIPHLFGSDEFTKGTLRFCWHITSIAWFGFAALLIGSEFTYLFMLNVVSLVFLLSALFSAYFTKGKHLSWVAFLVVSVLTFLASGGV</sequence>
<gene>
    <name evidence="2" type="ORF">DFR28_101130</name>
</gene>